<reference evidence="7" key="1">
    <citation type="submission" date="2016-10" db="EMBL/GenBank/DDBJ databases">
        <title>Sequence of Gallionella enrichment culture.</title>
        <authorList>
            <person name="Poehlein A."/>
            <person name="Muehling M."/>
            <person name="Daniel R."/>
        </authorList>
    </citation>
    <scope>NUCLEOTIDE SEQUENCE</scope>
</reference>
<dbReference type="AlphaFoldDB" id="A0A1J5RQ54"/>
<dbReference type="InterPro" id="IPR012259">
    <property type="entry name" value="DHFR"/>
</dbReference>
<dbReference type="GO" id="GO:0050661">
    <property type="term" value="F:NADP binding"/>
    <property type="evidence" value="ECO:0007669"/>
    <property type="project" value="InterPro"/>
</dbReference>
<evidence type="ECO:0000256" key="1">
    <source>
        <dbReference type="ARBA" id="ARBA00004903"/>
    </source>
</evidence>
<dbReference type="Pfam" id="PF00186">
    <property type="entry name" value="DHFR_1"/>
    <property type="match status" value="1"/>
</dbReference>
<dbReference type="GO" id="GO:0046452">
    <property type="term" value="P:dihydrofolate metabolic process"/>
    <property type="evidence" value="ECO:0007669"/>
    <property type="project" value="TreeGrafter"/>
</dbReference>
<dbReference type="Gene3D" id="3.40.430.10">
    <property type="entry name" value="Dihydrofolate Reductase, subunit A"/>
    <property type="match status" value="1"/>
</dbReference>
<dbReference type="GO" id="GO:0046655">
    <property type="term" value="P:folic acid metabolic process"/>
    <property type="evidence" value="ECO:0007669"/>
    <property type="project" value="TreeGrafter"/>
</dbReference>
<comment type="caution">
    <text evidence="7">The sequence shown here is derived from an EMBL/GenBank/DDBJ whole genome shotgun (WGS) entry which is preliminary data.</text>
</comment>
<dbReference type="FunFam" id="3.40.430.10:FF:000001">
    <property type="entry name" value="Dihydrofolate reductase"/>
    <property type="match status" value="1"/>
</dbReference>
<evidence type="ECO:0000256" key="2">
    <source>
        <dbReference type="ARBA" id="ARBA00012856"/>
    </source>
</evidence>
<dbReference type="GO" id="GO:0006730">
    <property type="term" value="P:one-carbon metabolic process"/>
    <property type="evidence" value="ECO:0007669"/>
    <property type="project" value="UniProtKB-KW"/>
</dbReference>
<dbReference type="EMBL" id="MLJW01000128">
    <property type="protein sequence ID" value="OIQ97746.1"/>
    <property type="molecule type" value="Genomic_DNA"/>
</dbReference>
<dbReference type="EC" id="1.5.1.3" evidence="2"/>
<dbReference type="InterPro" id="IPR024072">
    <property type="entry name" value="DHFR-like_dom_sf"/>
</dbReference>
<dbReference type="GO" id="GO:0004146">
    <property type="term" value="F:dihydrofolate reductase activity"/>
    <property type="evidence" value="ECO:0007669"/>
    <property type="project" value="UniProtKB-EC"/>
</dbReference>
<gene>
    <name evidence="7" type="primary">dfrA_4</name>
    <name evidence="7" type="ORF">GALL_202160</name>
</gene>
<dbReference type="CDD" id="cd00209">
    <property type="entry name" value="DHFR"/>
    <property type="match status" value="1"/>
</dbReference>
<dbReference type="GO" id="GO:0043168">
    <property type="term" value="F:anion binding"/>
    <property type="evidence" value="ECO:0007669"/>
    <property type="project" value="UniProtKB-ARBA"/>
</dbReference>
<accession>A0A1J5RQ54</accession>
<feature type="domain" description="DHFR" evidence="6">
    <location>
        <begin position="4"/>
        <end position="172"/>
    </location>
</feature>
<dbReference type="GO" id="GO:0046654">
    <property type="term" value="P:tetrahydrofolate biosynthetic process"/>
    <property type="evidence" value="ECO:0007669"/>
    <property type="project" value="InterPro"/>
</dbReference>
<dbReference type="PANTHER" id="PTHR48069:SF3">
    <property type="entry name" value="DIHYDROFOLATE REDUCTASE"/>
    <property type="match status" value="1"/>
</dbReference>
<keyword evidence="4" id="KW-0521">NADP</keyword>
<protein>
    <recommendedName>
        <fullName evidence="2">dihydrofolate reductase</fullName>
        <ecNumber evidence="2">1.5.1.3</ecNumber>
    </recommendedName>
</protein>
<evidence type="ECO:0000256" key="5">
    <source>
        <dbReference type="ARBA" id="ARBA00023002"/>
    </source>
</evidence>
<proteinExistence type="predicted"/>
<evidence type="ECO:0000256" key="4">
    <source>
        <dbReference type="ARBA" id="ARBA00022857"/>
    </source>
</evidence>
<name>A0A1J5RQ54_9ZZZZ</name>
<dbReference type="PANTHER" id="PTHR48069">
    <property type="entry name" value="DIHYDROFOLATE REDUCTASE"/>
    <property type="match status" value="1"/>
</dbReference>
<evidence type="ECO:0000313" key="7">
    <source>
        <dbReference type="EMBL" id="OIQ97746.1"/>
    </source>
</evidence>
<evidence type="ECO:0000256" key="3">
    <source>
        <dbReference type="ARBA" id="ARBA00022563"/>
    </source>
</evidence>
<evidence type="ECO:0000259" key="6">
    <source>
        <dbReference type="PROSITE" id="PS51330"/>
    </source>
</evidence>
<sequence length="198" mass="22880">MRTRVAIIVAVGPNRTIGQDNQMPWKLPKDMKLFRRVTTGHTVIMGRKTFESLGRKPLPKRRNIVVTRNADYRAPGCEVVHSLDEAIQLGKGEQRLFVIGGGELYRAALPIADEVYLTEIADRNPTADMFSFPGDTFFPHLDENEWTLARKRSRWFIASDRLPALREYRLKRTGLYFRMLKYIKRRRLTCGKAEARDG</sequence>
<keyword evidence="3" id="KW-0554">One-carbon metabolism</keyword>
<comment type="pathway">
    <text evidence="1">Cofactor biosynthesis; tetrahydrofolate biosynthesis; 5,6,7,8-tetrahydrofolate from 7,8-dihydrofolate: step 1/1.</text>
</comment>
<dbReference type="PROSITE" id="PS51330">
    <property type="entry name" value="DHFR_2"/>
    <property type="match status" value="1"/>
</dbReference>
<dbReference type="InterPro" id="IPR001796">
    <property type="entry name" value="DHFR_dom"/>
</dbReference>
<dbReference type="SUPFAM" id="SSF53597">
    <property type="entry name" value="Dihydrofolate reductase-like"/>
    <property type="match status" value="1"/>
</dbReference>
<organism evidence="7">
    <name type="scientific">mine drainage metagenome</name>
    <dbReference type="NCBI Taxonomy" id="410659"/>
    <lineage>
        <taxon>unclassified sequences</taxon>
        <taxon>metagenomes</taxon>
        <taxon>ecological metagenomes</taxon>
    </lineage>
</organism>
<keyword evidence="5 7" id="KW-0560">Oxidoreductase</keyword>
<dbReference type="GO" id="GO:0005829">
    <property type="term" value="C:cytosol"/>
    <property type="evidence" value="ECO:0007669"/>
    <property type="project" value="TreeGrafter"/>
</dbReference>
<dbReference type="PRINTS" id="PR00070">
    <property type="entry name" value="DHFR"/>
</dbReference>